<proteinExistence type="predicted"/>
<feature type="domain" description="DUF7708" evidence="2">
    <location>
        <begin position="15"/>
        <end position="124"/>
    </location>
</feature>
<dbReference type="Gene3D" id="3.40.50.300">
    <property type="entry name" value="P-loop containing nucleotide triphosphate hydrolases"/>
    <property type="match status" value="1"/>
</dbReference>
<sequence length="1194" mass="135772">MDGAVQSRADLLCPVWAPIQLLLLASNFHAQVDQQITTIIEIITESLPRLELYKKLESDKGLQIALLNIFTDIVEFCAVTYKYFKRGTLVRIGKLILTPLKAEFEKMCKRLKWHTKSIDDTAVAVELLRAAEFRNKMQAQNVENMRSKCDAWLNPANMLGVHQARSQMRLAGTCEWLLSDQTFDSWLRTESDLAEDRLLPIFGKGGCGKSILSSYIVDKMQEERIVTIYFSFSGADALRQTLESLVRSMVSQLVHKPEYTGGYELVHQLTMQEGYSIDDLWHLLQKILALGTNPLFLVIDGVDECSEPAELLLEHVTTILNVVKSCKILLLGRAHISELKSHGSDIIEMDSTVIKSDLQSFITTQLRSNTRLSSLGIQESISRTLLNRSDGMFLWAKLMIDDLSRASSVSEVTQKLECLPRGLHAAYHQIIQHLVQTLDEFEIKLAQNILSFVVAAGRTLEVEELHCLQALCSRAAAEDYSPGSIQNHIFIDPVEKFSRVCGGLIHILDGKVSLVHITAKEFLQRPINKLESENHPQGLNFRIDLVRAHELFTTACLDFLFLDGTGMSQADAPQTPMAKNLRLFFKYAARFFVYHIKNSGPLSGESLARIRHLLDSGGMASLYEHFFVLLLEDGYYDDLEDEFSNFFKWAESKNLQLGPQKSFFAVAHEECIQRFGAQDWRTKELVSLVAGELPSKEDLQIEPVGDEQAAERVSALMNLLKQNQQLQTLTKIDLLLNIRSLIRIKALTDPLEALFLLIMRQAPRLPAVFLMLVGSFYLDFKRPQQALTAYEAALKNVEHLDTALKFDVSDIIGKIYTFNLIDYAKAEAAYRRSASGRREMLGPNHKKTLHSLKWLANALYEQKDDVPAIETWMEVYERKMESQLDARSSGSKLTDFRFDQSQMYDKFSHLRLMREKLLGKESSSLVRVSSSLGSAFFTQGRLVKAKILWTYDTEAWKRLRGEDHAHTLIAMKNLGIVLASLDPPEAEKVYTQVYTSQKKTLGDDHPDTLQSLLAIADVQYRQKNYIAAEKSFRAVISVNEDIQGDRCTGHIDPMEFLACTLFFLDRFEEAEELDRRLLEKRERDLGAKDPKTLRILVHLGQTLRSKGDYEPALKLGRAALQDQERVLGKEHPDTLESEYQVAYTYLMLDREEEAKQVCFDAIERQVRILGTDHVATRGTIILLAMIYTEKRSDW</sequence>
<dbReference type="PANTHER" id="PTHR10039">
    <property type="entry name" value="AMELOGENIN"/>
    <property type="match status" value="1"/>
</dbReference>
<reference evidence="4 5" key="1">
    <citation type="submission" date="2019-06" db="EMBL/GenBank/DDBJ databases">
        <authorList>
            <person name="Broberg M."/>
        </authorList>
    </citation>
    <scope>NUCLEOTIDE SEQUENCE [LARGE SCALE GENOMIC DNA]</scope>
</reference>
<organism evidence="4 5">
    <name type="scientific">Bionectria ochroleuca</name>
    <name type="common">Gliocladium roseum</name>
    <dbReference type="NCBI Taxonomy" id="29856"/>
    <lineage>
        <taxon>Eukaryota</taxon>
        <taxon>Fungi</taxon>
        <taxon>Dikarya</taxon>
        <taxon>Ascomycota</taxon>
        <taxon>Pezizomycotina</taxon>
        <taxon>Sordariomycetes</taxon>
        <taxon>Hypocreomycetidae</taxon>
        <taxon>Hypocreales</taxon>
        <taxon>Bionectriaceae</taxon>
        <taxon>Clonostachys</taxon>
    </lineage>
</organism>
<evidence type="ECO:0000259" key="3">
    <source>
        <dbReference type="Pfam" id="PF24883"/>
    </source>
</evidence>
<dbReference type="InterPro" id="IPR056884">
    <property type="entry name" value="NPHP3-like_N"/>
</dbReference>
<dbReference type="SUPFAM" id="SSF52540">
    <property type="entry name" value="P-loop containing nucleoside triphosphate hydrolases"/>
    <property type="match status" value="1"/>
</dbReference>
<dbReference type="Pfam" id="PF13424">
    <property type="entry name" value="TPR_12"/>
    <property type="match status" value="2"/>
</dbReference>
<evidence type="ECO:0000313" key="5">
    <source>
        <dbReference type="Proteomes" id="UP000766486"/>
    </source>
</evidence>
<dbReference type="SMART" id="SM00028">
    <property type="entry name" value="TPR"/>
    <property type="match status" value="4"/>
</dbReference>
<evidence type="ECO:0000256" key="1">
    <source>
        <dbReference type="ARBA" id="ARBA00022737"/>
    </source>
</evidence>
<evidence type="ECO:0000259" key="2">
    <source>
        <dbReference type="Pfam" id="PF24809"/>
    </source>
</evidence>
<evidence type="ECO:0008006" key="6">
    <source>
        <dbReference type="Google" id="ProtNLM"/>
    </source>
</evidence>
<dbReference type="Pfam" id="PF24809">
    <property type="entry name" value="DUF7708"/>
    <property type="match status" value="1"/>
</dbReference>
<feature type="domain" description="Nephrocystin 3-like N-terminal" evidence="3">
    <location>
        <begin position="172"/>
        <end position="333"/>
    </location>
</feature>
<keyword evidence="1" id="KW-0677">Repeat</keyword>
<name>A0ABY6TQV3_BIOOC</name>
<dbReference type="Proteomes" id="UP000766486">
    <property type="component" value="Unassembled WGS sequence"/>
</dbReference>
<dbReference type="EMBL" id="CABFNS010000149">
    <property type="protein sequence ID" value="VUC20488.1"/>
    <property type="molecule type" value="Genomic_DNA"/>
</dbReference>
<dbReference type="InterPro" id="IPR019734">
    <property type="entry name" value="TPR_rpt"/>
</dbReference>
<dbReference type="SUPFAM" id="SSF48452">
    <property type="entry name" value="TPR-like"/>
    <property type="match status" value="2"/>
</dbReference>
<keyword evidence="5" id="KW-1185">Reference proteome</keyword>
<protein>
    <recommendedName>
        <fullName evidence="6">NACHT domain-containing protein</fullName>
    </recommendedName>
</protein>
<accession>A0ABY6TQV3</accession>
<dbReference type="Gene3D" id="1.25.40.10">
    <property type="entry name" value="Tetratricopeptide repeat domain"/>
    <property type="match status" value="3"/>
</dbReference>
<gene>
    <name evidence="4" type="ORF">CLO192961_LOCUS22804</name>
</gene>
<dbReference type="InterPro" id="IPR027417">
    <property type="entry name" value="P-loop_NTPase"/>
</dbReference>
<evidence type="ECO:0000313" key="4">
    <source>
        <dbReference type="EMBL" id="VUC20488.1"/>
    </source>
</evidence>
<dbReference type="InterPro" id="IPR056125">
    <property type="entry name" value="DUF7708"/>
</dbReference>
<dbReference type="Pfam" id="PF24883">
    <property type="entry name" value="NPHP3_N"/>
    <property type="match status" value="1"/>
</dbReference>
<dbReference type="InterPro" id="IPR011990">
    <property type="entry name" value="TPR-like_helical_dom_sf"/>
</dbReference>
<comment type="caution">
    <text evidence="4">The sequence shown here is derived from an EMBL/GenBank/DDBJ whole genome shotgun (WGS) entry which is preliminary data.</text>
</comment>
<dbReference type="PANTHER" id="PTHR10039:SF14">
    <property type="entry name" value="NACHT DOMAIN-CONTAINING PROTEIN"/>
    <property type="match status" value="1"/>
</dbReference>